<dbReference type="GO" id="GO:0050839">
    <property type="term" value="F:cell adhesion molecule binding"/>
    <property type="evidence" value="ECO:0007669"/>
    <property type="project" value="TreeGrafter"/>
</dbReference>
<feature type="transmembrane region" description="Helical" evidence="8">
    <location>
        <begin position="920"/>
        <end position="946"/>
    </location>
</feature>
<protein>
    <submittedName>
        <fullName evidence="11">Nephrin</fullName>
    </submittedName>
</protein>
<dbReference type="Pfam" id="PF08205">
    <property type="entry name" value="C2-set_2"/>
    <property type="match status" value="2"/>
</dbReference>
<dbReference type="GO" id="GO:0009653">
    <property type="term" value="P:anatomical structure morphogenesis"/>
    <property type="evidence" value="ECO:0007669"/>
    <property type="project" value="UniProtKB-ARBA"/>
</dbReference>
<keyword evidence="3 8" id="KW-0472">Membrane</keyword>
<feature type="region of interest" description="Disordered" evidence="7">
    <location>
        <begin position="1"/>
        <end position="21"/>
    </location>
</feature>
<dbReference type="SMART" id="SM00409">
    <property type="entry name" value="IG"/>
    <property type="match status" value="6"/>
</dbReference>
<keyword evidence="8" id="KW-1133">Transmembrane helix</keyword>
<evidence type="ECO:0000256" key="8">
    <source>
        <dbReference type="SAM" id="Phobius"/>
    </source>
</evidence>
<comment type="caution">
    <text evidence="11">The sequence shown here is derived from an EMBL/GenBank/DDBJ whole genome shotgun (WGS) entry which is preliminary data.</text>
</comment>
<reference evidence="11" key="1">
    <citation type="submission" date="2021-07" db="EMBL/GenBank/DDBJ databases">
        <authorList>
            <person name="Catto M.A."/>
            <person name="Jacobson A."/>
            <person name="Kennedy G."/>
            <person name="Labadie P."/>
            <person name="Hunt B.G."/>
            <person name="Srinivasan R."/>
        </authorList>
    </citation>
    <scope>NUCLEOTIDE SEQUENCE</scope>
    <source>
        <strain evidence="11">PL_HMW_Pooled</strain>
        <tissue evidence="11">Head</tissue>
    </source>
</reference>
<dbReference type="InterPro" id="IPR051275">
    <property type="entry name" value="Cell_adhesion_signaling"/>
</dbReference>
<dbReference type="Gene3D" id="2.60.40.10">
    <property type="entry name" value="Immunoglobulins"/>
    <property type="match status" value="9"/>
</dbReference>
<dbReference type="InterPro" id="IPR013162">
    <property type="entry name" value="CD80_C2-set"/>
</dbReference>
<dbReference type="Pfam" id="PF07679">
    <property type="entry name" value="I-set"/>
    <property type="match status" value="1"/>
</dbReference>
<evidence type="ECO:0000256" key="4">
    <source>
        <dbReference type="ARBA" id="ARBA00023157"/>
    </source>
</evidence>
<feature type="domain" description="Ig-like" evidence="9">
    <location>
        <begin position="464"/>
        <end position="554"/>
    </location>
</feature>
<feature type="domain" description="Ig-like" evidence="9">
    <location>
        <begin position="363"/>
        <end position="453"/>
    </location>
</feature>
<dbReference type="PANTHER" id="PTHR11640:SF158">
    <property type="entry name" value="V-SET AND IMMUNOGLOBULIN DOMAIN-CONTAINING PROTEIN 10-LIKE 2"/>
    <property type="match status" value="1"/>
</dbReference>
<keyword evidence="5" id="KW-0325">Glycoprotein</keyword>
<evidence type="ECO:0000256" key="6">
    <source>
        <dbReference type="ARBA" id="ARBA00023319"/>
    </source>
</evidence>
<name>A0AAE1GU92_9NEOP</name>
<dbReference type="SUPFAM" id="SSF49265">
    <property type="entry name" value="Fibronectin type III"/>
    <property type="match status" value="1"/>
</dbReference>
<keyword evidence="6" id="KW-0393">Immunoglobulin domain</keyword>
<dbReference type="InterPro" id="IPR003961">
    <property type="entry name" value="FN3_dom"/>
</dbReference>
<evidence type="ECO:0000313" key="12">
    <source>
        <dbReference type="Proteomes" id="UP001219518"/>
    </source>
</evidence>
<dbReference type="Pfam" id="PF13927">
    <property type="entry name" value="Ig_3"/>
    <property type="match status" value="3"/>
</dbReference>
<evidence type="ECO:0000256" key="3">
    <source>
        <dbReference type="ARBA" id="ARBA00023136"/>
    </source>
</evidence>
<feature type="region of interest" description="Disordered" evidence="7">
    <location>
        <begin position="981"/>
        <end position="1008"/>
    </location>
</feature>
<dbReference type="GO" id="GO:0098609">
    <property type="term" value="P:cell-cell adhesion"/>
    <property type="evidence" value="ECO:0007669"/>
    <property type="project" value="TreeGrafter"/>
</dbReference>
<feature type="transmembrane region" description="Helical" evidence="8">
    <location>
        <begin position="868"/>
        <end position="892"/>
    </location>
</feature>
<dbReference type="InterPro" id="IPR003599">
    <property type="entry name" value="Ig_sub"/>
</dbReference>
<dbReference type="InterPro" id="IPR003006">
    <property type="entry name" value="Ig/MHC_CS"/>
</dbReference>
<feature type="compositionally biased region" description="Basic and acidic residues" evidence="7">
    <location>
        <begin position="1"/>
        <end position="11"/>
    </location>
</feature>
<comment type="subcellular location">
    <subcellularLocation>
        <location evidence="1">Membrane</location>
        <topology evidence="1">Single-pass type I membrane protein</topology>
    </subcellularLocation>
</comment>
<feature type="domain" description="Ig-like" evidence="9">
    <location>
        <begin position="168"/>
        <end position="208"/>
    </location>
</feature>
<evidence type="ECO:0000259" key="10">
    <source>
        <dbReference type="PROSITE" id="PS50853"/>
    </source>
</evidence>
<keyword evidence="2" id="KW-0677">Repeat</keyword>
<dbReference type="InterPro" id="IPR036179">
    <property type="entry name" value="Ig-like_dom_sf"/>
</dbReference>
<evidence type="ECO:0000256" key="5">
    <source>
        <dbReference type="ARBA" id="ARBA00023180"/>
    </source>
</evidence>
<evidence type="ECO:0000256" key="2">
    <source>
        <dbReference type="ARBA" id="ARBA00022737"/>
    </source>
</evidence>
<feature type="domain" description="Fibronectin type-III" evidence="10">
    <location>
        <begin position="758"/>
        <end position="852"/>
    </location>
</feature>
<keyword evidence="12" id="KW-1185">Reference proteome</keyword>
<feature type="domain" description="Ig-like" evidence="9">
    <location>
        <begin position="654"/>
        <end position="751"/>
    </location>
</feature>
<dbReference type="GO" id="GO:0030154">
    <property type="term" value="P:cell differentiation"/>
    <property type="evidence" value="ECO:0007669"/>
    <property type="project" value="UniProtKB-ARBA"/>
</dbReference>
<dbReference type="CDD" id="cd00063">
    <property type="entry name" value="FN3"/>
    <property type="match status" value="1"/>
</dbReference>
<dbReference type="SUPFAM" id="SSF48726">
    <property type="entry name" value="Immunoglobulin"/>
    <property type="match status" value="8"/>
</dbReference>
<organism evidence="11 12">
    <name type="scientific">Frankliniella fusca</name>
    <dbReference type="NCBI Taxonomy" id="407009"/>
    <lineage>
        <taxon>Eukaryota</taxon>
        <taxon>Metazoa</taxon>
        <taxon>Ecdysozoa</taxon>
        <taxon>Arthropoda</taxon>
        <taxon>Hexapoda</taxon>
        <taxon>Insecta</taxon>
        <taxon>Pterygota</taxon>
        <taxon>Neoptera</taxon>
        <taxon>Paraneoptera</taxon>
        <taxon>Thysanoptera</taxon>
        <taxon>Terebrantia</taxon>
        <taxon>Thripoidea</taxon>
        <taxon>Thripidae</taxon>
        <taxon>Frankliniella</taxon>
    </lineage>
</organism>
<dbReference type="InterPro" id="IPR003598">
    <property type="entry name" value="Ig_sub2"/>
</dbReference>
<dbReference type="InterPro" id="IPR007110">
    <property type="entry name" value="Ig-like_dom"/>
</dbReference>
<feature type="domain" description="Ig-like" evidence="9">
    <location>
        <begin position="558"/>
        <end position="648"/>
    </location>
</feature>
<keyword evidence="4" id="KW-1015">Disulfide bond</keyword>
<dbReference type="Pfam" id="PF13895">
    <property type="entry name" value="Ig_2"/>
    <property type="match status" value="1"/>
</dbReference>
<dbReference type="InterPro" id="IPR013783">
    <property type="entry name" value="Ig-like_fold"/>
</dbReference>
<proteinExistence type="predicted"/>
<dbReference type="SMART" id="SM00060">
    <property type="entry name" value="FN3"/>
    <property type="match status" value="1"/>
</dbReference>
<gene>
    <name evidence="11" type="ORF">KUF71_019318</name>
</gene>
<evidence type="ECO:0000256" key="7">
    <source>
        <dbReference type="SAM" id="MobiDB-lite"/>
    </source>
</evidence>
<dbReference type="Proteomes" id="UP001219518">
    <property type="component" value="Unassembled WGS sequence"/>
</dbReference>
<dbReference type="Pfam" id="PF00041">
    <property type="entry name" value="fn3"/>
    <property type="match status" value="1"/>
</dbReference>
<reference evidence="11" key="2">
    <citation type="journal article" date="2023" name="BMC Genomics">
        <title>Pest status, molecular evolution, and epigenetic factors derived from the genome assembly of Frankliniella fusca, a thysanopteran phytovirus vector.</title>
        <authorList>
            <person name="Catto M.A."/>
            <person name="Labadie P.E."/>
            <person name="Jacobson A.L."/>
            <person name="Kennedy G.G."/>
            <person name="Srinivasan R."/>
            <person name="Hunt B.G."/>
        </authorList>
    </citation>
    <scope>NUCLEOTIDE SEQUENCE</scope>
    <source>
        <strain evidence="11">PL_HMW_Pooled</strain>
    </source>
</reference>
<evidence type="ECO:0000256" key="1">
    <source>
        <dbReference type="ARBA" id="ARBA00004479"/>
    </source>
</evidence>
<dbReference type="GO" id="GO:0005911">
    <property type="term" value="C:cell-cell junction"/>
    <property type="evidence" value="ECO:0007669"/>
    <property type="project" value="TreeGrafter"/>
</dbReference>
<dbReference type="FunFam" id="2.60.40.10:FF:000405">
    <property type="entry name" value="nephrin isoform X1"/>
    <property type="match status" value="2"/>
</dbReference>
<dbReference type="PROSITE" id="PS50835">
    <property type="entry name" value="IG_LIKE"/>
    <property type="match status" value="7"/>
</dbReference>
<keyword evidence="8" id="KW-0812">Transmembrane</keyword>
<dbReference type="GO" id="GO:0005886">
    <property type="term" value="C:plasma membrane"/>
    <property type="evidence" value="ECO:0007669"/>
    <property type="project" value="TreeGrafter"/>
</dbReference>
<evidence type="ECO:0000259" key="9">
    <source>
        <dbReference type="PROSITE" id="PS50835"/>
    </source>
</evidence>
<dbReference type="PANTHER" id="PTHR11640">
    <property type="entry name" value="NEPHRIN"/>
    <property type="match status" value="1"/>
</dbReference>
<feature type="domain" description="Ig-like" evidence="9">
    <location>
        <begin position="73"/>
        <end position="164"/>
    </location>
</feature>
<dbReference type="SMART" id="SM00408">
    <property type="entry name" value="IGc2"/>
    <property type="match status" value="6"/>
</dbReference>
<evidence type="ECO:0000313" key="11">
    <source>
        <dbReference type="EMBL" id="KAK3909062.1"/>
    </source>
</evidence>
<dbReference type="PROSITE" id="PS50853">
    <property type="entry name" value="FN3"/>
    <property type="match status" value="1"/>
</dbReference>
<dbReference type="FunFam" id="2.60.40.10:FF:000032">
    <property type="entry name" value="palladin isoform X1"/>
    <property type="match status" value="1"/>
</dbReference>
<dbReference type="InterPro" id="IPR013098">
    <property type="entry name" value="Ig_I-set"/>
</dbReference>
<dbReference type="EMBL" id="JAHWGI010000083">
    <property type="protein sequence ID" value="KAK3909062.1"/>
    <property type="molecule type" value="Genomic_DNA"/>
</dbReference>
<sequence length="1167" mass="126158">MGGSRDNREDSQTEVVSKTRGPRASKFIVTSRIRLTPTHQDDGANYTCEAKHDAINSGKPLKATVTLSVLYPPGAPYIEGFDSNVVQRGRQLELICKSRGGNPLAQLIWYKNNDPVHMKYFTHDSISESTYTFTADASDNNAVYRCSATNIQSQRPLSAQVTVTVEFPPTQVVINGSAEARVGDVVPLTCTTDNSNPPAEIRWTVGGKHVHNATSRSVQAKAGGWITTSDLVTVIPPGPRSVIVVCHGLNKDTAVGTHTIEVQYPPTSLMIHGYKPGASIAAGSRQRITCVSTGGNPPATLTWYKNDKKISSTSKILDKSVSAEVDFIANATDNEARYKCEGANKATEIPLSEEVKLSVHFPPDRVQIKKEPAVLKPGQSATLTCDSSSSNPPAVLTWWRDGIPVQGTTNSSSKGLHGGMVSTVKVTIDVNSDLNGIVYTCQAMNEVLQRSVHDAITLDVLYKPIFDHEPTEPFNGVEGQPLLVALQAHGNPSNMSFVWKKDGKHLTPSFESHSRVLIDGPMLNISSLNKDDTGLYTCEAANSEGATNIHINISVNYPARITSITSETLVAVGEEASLNCTADGNPLKADHVTWRRKGFTDMASKTSTAFRNNTSFLTIHKATKEDIGAFVCVVNNDLGNETTAKAFLLVKHKPDIDMSPVLAKAAANVGDTAKLICRAKGAPEVRFSWSRDGSSVQANSSLKYSLNQHKVDILTSESILLVLKVEQSDFGQYQCKAFNEVGFTTHSVKLDITSKPDPPANLVANETTHNSVTLSWTAGFDGGLPTVFRIRYKPSGSANEAYQYADVVPPNATTFVIRNLDLATEYIFSAMAENSQGGSEYAGHLKAHTSNEAPPPIPAGSSMSQGPWIVVSVAVGGVIIVILNVLLISCCLRKHARKRLTDGADILSEELLGRADLPRLVVVSVAITGSILLFLNILLVGCFMYRKRRQRLREAASEQSSSKSATIEMYAPSSYNETVTGETLSSVSEKSESYSNADSNPDYLEDGRKPAASTYLIDQIDYPFEYCGFEMQHQHNHQLPSHPHHLIGNNTLKQPLADSINSVNSGTLRKHQTNYNNHNTGGVQPGGDAFYGISPDARYIAYPPPAEFSQPTGNGTLRRGQHLNPIGTGPVGVPPDVTVLHNPPIPPPPLLSTFSYPAAMETEGHLV</sequence>
<dbReference type="AlphaFoldDB" id="A0AAE1GU92"/>
<feature type="domain" description="Ig-like" evidence="9">
    <location>
        <begin position="265"/>
        <end position="358"/>
    </location>
</feature>
<accession>A0AAE1GU92</accession>
<dbReference type="PROSITE" id="PS00290">
    <property type="entry name" value="IG_MHC"/>
    <property type="match status" value="1"/>
</dbReference>
<dbReference type="InterPro" id="IPR036116">
    <property type="entry name" value="FN3_sf"/>
</dbReference>